<proteinExistence type="predicted"/>
<organism evidence="1 2">
    <name type="scientific">Niabella drilacis (strain DSM 25811 / CCM 8410 / CCUG 62505 / LMG 26954 / E90)</name>
    <dbReference type="NCBI Taxonomy" id="1285928"/>
    <lineage>
        <taxon>Bacteria</taxon>
        <taxon>Pseudomonadati</taxon>
        <taxon>Bacteroidota</taxon>
        <taxon>Chitinophagia</taxon>
        <taxon>Chitinophagales</taxon>
        <taxon>Chitinophagaceae</taxon>
        <taxon>Niabella</taxon>
    </lineage>
</organism>
<protein>
    <submittedName>
        <fullName evidence="1">Uncharacterized protein</fullName>
    </submittedName>
</protein>
<reference evidence="2" key="1">
    <citation type="submission" date="2016-10" db="EMBL/GenBank/DDBJ databases">
        <authorList>
            <person name="Varghese N."/>
            <person name="Submissions S."/>
        </authorList>
    </citation>
    <scope>NUCLEOTIDE SEQUENCE [LARGE SCALE GENOMIC DNA]</scope>
    <source>
        <strain evidence="2">DSM 25811 / CCM 8410 / LMG 26954 / E90</strain>
    </source>
</reference>
<dbReference type="STRING" id="1285928.SAMN04487894_1078"/>
<gene>
    <name evidence="1" type="ORF">SAMN04487894_1078</name>
</gene>
<dbReference type="Proteomes" id="UP000198757">
    <property type="component" value="Unassembled WGS sequence"/>
</dbReference>
<name>A0A1G6SXG3_NIADE</name>
<dbReference type="EMBL" id="FMZO01000007">
    <property type="protein sequence ID" value="SDD21479.1"/>
    <property type="molecule type" value="Genomic_DNA"/>
</dbReference>
<dbReference type="AlphaFoldDB" id="A0A1G6SXG3"/>
<dbReference type="RefSeq" id="WP_090390631.1">
    <property type="nucleotide sequence ID" value="NZ_FMZO01000007.1"/>
</dbReference>
<keyword evidence="2" id="KW-1185">Reference proteome</keyword>
<sequence length="226" mass="25649">MIEYYKTQSADRKFSLEFYPSIQGNFYPSDAVQYGGDFIVSYKNDAQPPKDTTLRILQLIFPSTPGMYNAGVHQWNIDSNPQNTTLEAILYGGNTERDVTFTAVKMPQPVKNYTSGGNAASLADIPREIMPFPSGDGFLEQDLNVAFAQYVCELSGDKVVKIYDKGIVWGYRFFQDAQEKNKRQFNLTYRLLKDSFLTKTNEHLNAIEGRVGKKTTLNKELSTIIY</sequence>
<evidence type="ECO:0000313" key="2">
    <source>
        <dbReference type="Proteomes" id="UP000198757"/>
    </source>
</evidence>
<accession>A0A1G6SXG3</accession>
<dbReference type="OrthoDB" id="6030347at2"/>
<evidence type="ECO:0000313" key="1">
    <source>
        <dbReference type="EMBL" id="SDD21479.1"/>
    </source>
</evidence>